<dbReference type="Gene3D" id="2.40.160.10">
    <property type="entry name" value="Porin"/>
    <property type="match status" value="1"/>
</dbReference>
<name>A0ABY5Y4A4_9FLAO</name>
<accession>A0ABY5Y4A4</accession>
<evidence type="ECO:0000313" key="1">
    <source>
        <dbReference type="EMBL" id="UWX53847.1"/>
    </source>
</evidence>
<reference evidence="1" key="1">
    <citation type="submission" date="2022-09" db="EMBL/GenBank/DDBJ databases">
        <title>Maribacter litopenaei sp. nov., isolated from the intestinal tract of the Pacific White Shrimp, Litopenaeus vannamei.</title>
        <authorList>
            <person name="Kim S.Y."/>
            <person name="Hwang C.Y."/>
        </authorList>
    </citation>
    <scope>NUCLEOTIDE SEQUENCE</scope>
    <source>
        <strain evidence="1">HL-LV01</strain>
    </source>
</reference>
<gene>
    <name evidence="1" type="ORF">NYZ99_11995</name>
</gene>
<dbReference type="Proteomes" id="UP001059209">
    <property type="component" value="Chromosome"/>
</dbReference>
<keyword evidence="2" id="KW-1185">Reference proteome</keyword>
<dbReference type="RefSeq" id="WP_260571387.1">
    <property type="nucleotide sequence ID" value="NZ_CP104205.1"/>
</dbReference>
<proteinExistence type="predicted"/>
<dbReference type="InterPro" id="IPR023614">
    <property type="entry name" value="Porin_dom_sf"/>
</dbReference>
<organism evidence="1 2">
    <name type="scientific">Maribacter litopenaei</name>
    <dbReference type="NCBI Taxonomy" id="2976127"/>
    <lineage>
        <taxon>Bacteria</taxon>
        <taxon>Pseudomonadati</taxon>
        <taxon>Bacteroidota</taxon>
        <taxon>Flavobacteriia</taxon>
        <taxon>Flavobacteriales</taxon>
        <taxon>Flavobacteriaceae</taxon>
        <taxon>Maribacter</taxon>
    </lineage>
</organism>
<dbReference type="EMBL" id="CP104205">
    <property type="protein sequence ID" value="UWX53847.1"/>
    <property type="molecule type" value="Genomic_DNA"/>
</dbReference>
<sequence length="222" mass="25408">MARVLAHTLLEGLFLGAPSLYEGNTSSDFILMFNSNFKLTEKLQLDFWNYYVDNIYNTVYVKPSLQLSEKWILNAEWLHQNRIGDGGNALDEFRYFAQASSDLLGLQLNYQQGKSKLSLGYDHILPGGQFISPREWGREDLFSFQKRERSEGSADNHAVVLTYGNAFPIINDKVDVRTIFSVGRQWKPAVTDAENNKYAMPDYTHINLDLFLNIKGLNNLKP</sequence>
<protein>
    <submittedName>
        <fullName evidence="1">Uncharacterized protein</fullName>
    </submittedName>
</protein>
<evidence type="ECO:0000313" key="2">
    <source>
        <dbReference type="Proteomes" id="UP001059209"/>
    </source>
</evidence>